<dbReference type="InterPro" id="IPR023155">
    <property type="entry name" value="Cyt_c-552/4"/>
</dbReference>
<evidence type="ECO:0000313" key="4">
    <source>
        <dbReference type="Proteomes" id="UP001501436"/>
    </source>
</evidence>
<organism evidence="3 4">
    <name type="scientific">Mucilaginibacter defluvii</name>
    <dbReference type="NCBI Taxonomy" id="1196019"/>
    <lineage>
        <taxon>Bacteria</taxon>
        <taxon>Pseudomonadati</taxon>
        <taxon>Bacteroidota</taxon>
        <taxon>Sphingobacteriia</taxon>
        <taxon>Sphingobacteriales</taxon>
        <taxon>Sphingobacteriaceae</taxon>
        <taxon>Mucilaginibacter</taxon>
    </lineage>
</organism>
<dbReference type="InterPro" id="IPR051829">
    <property type="entry name" value="Multiheme_Cytochr_ET"/>
</dbReference>
<dbReference type="Proteomes" id="UP001501436">
    <property type="component" value="Unassembled WGS sequence"/>
</dbReference>
<evidence type="ECO:0000259" key="2">
    <source>
        <dbReference type="Pfam" id="PF13435"/>
    </source>
</evidence>
<keyword evidence="4" id="KW-1185">Reference proteome</keyword>
<accession>A0ABP9FVS3</accession>
<feature type="domain" description="Cytochrome c-552/4" evidence="2">
    <location>
        <begin position="170"/>
        <end position="213"/>
    </location>
</feature>
<dbReference type="Pfam" id="PF13435">
    <property type="entry name" value="Cytochrome_C554"/>
    <property type="match status" value="1"/>
</dbReference>
<dbReference type="EMBL" id="BAABJI010000002">
    <property type="protein sequence ID" value="GAA4918430.1"/>
    <property type="molecule type" value="Genomic_DNA"/>
</dbReference>
<comment type="caution">
    <text evidence="3">The sequence shown here is derived from an EMBL/GenBank/DDBJ whole genome shotgun (WGS) entry which is preliminary data.</text>
</comment>
<dbReference type="RefSeq" id="WP_345331308.1">
    <property type="nucleotide sequence ID" value="NZ_BAABJI010000002.1"/>
</dbReference>
<dbReference type="CDD" id="cd08168">
    <property type="entry name" value="Cytochrom_C3"/>
    <property type="match status" value="1"/>
</dbReference>
<name>A0ABP9FVS3_9SPHI</name>
<gene>
    <name evidence="3" type="ORF">GCM10023313_22600</name>
</gene>
<evidence type="ECO:0000313" key="3">
    <source>
        <dbReference type="EMBL" id="GAA4918430.1"/>
    </source>
</evidence>
<proteinExistence type="predicted"/>
<dbReference type="PANTHER" id="PTHR35038">
    <property type="entry name" value="DISSIMILATORY SULFITE REDUCTASE SIRA"/>
    <property type="match status" value="1"/>
</dbReference>
<dbReference type="Gene3D" id="3.90.10.10">
    <property type="entry name" value="Cytochrome C3"/>
    <property type="match status" value="1"/>
</dbReference>
<dbReference type="InterPro" id="IPR036280">
    <property type="entry name" value="Multihaem_cyt_sf"/>
</dbReference>
<reference evidence="4" key="1">
    <citation type="journal article" date="2019" name="Int. J. Syst. Evol. Microbiol.">
        <title>The Global Catalogue of Microorganisms (GCM) 10K type strain sequencing project: providing services to taxonomists for standard genome sequencing and annotation.</title>
        <authorList>
            <consortium name="The Broad Institute Genomics Platform"/>
            <consortium name="The Broad Institute Genome Sequencing Center for Infectious Disease"/>
            <person name="Wu L."/>
            <person name="Ma J."/>
        </authorList>
    </citation>
    <scope>NUCLEOTIDE SEQUENCE [LARGE SCALE GENOMIC DNA]</scope>
    <source>
        <strain evidence="4">JCM 18283</strain>
    </source>
</reference>
<dbReference type="Gene3D" id="1.10.1130.10">
    <property type="entry name" value="Flavocytochrome C3, Chain A"/>
    <property type="match status" value="1"/>
</dbReference>
<dbReference type="SUPFAM" id="SSF48695">
    <property type="entry name" value="Multiheme cytochromes"/>
    <property type="match status" value="1"/>
</dbReference>
<keyword evidence="1" id="KW-0732">Signal</keyword>
<dbReference type="PANTHER" id="PTHR35038:SF8">
    <property type="entry name" value="C-TYPE POLYHEME CYTOCHROME OMCC"/>
    <property type="match status" value="1"/>
</dbReference>
<protein>
    <submittedName>
        <fullName evidence="3">Multiheme c-type cytochrome</fullName>
    </submittedName>
</protein>
<evidence type="ECO:0000256" key="1">
    <source>
        <dbReference type="ARBA" id="ARBA00022729"/>
    </source>
</evidence>
<sequence length="412" mass="46663">MRGKRIILFSGIFLLPLILIFSQCSNLFDKQEADPRGNLYAGYKSCMKCHSDVYKSYLHTAHFQSTRDAANSTVQGDFSAGHNSFTFNDSLKVVMEKRKDGLYQVGYINNKKQQEQRFDIAFGGVKAETYLYWKDSTTYQLPISYFKRLHNWTNSPGYDTTRIDFGRMVGKRCFECHSSYIKQLPSPQQSLASVVKFDQATLINGIDCERCHGPAANHVNFHTDYPEEKKARYITNYASLSRQQKIDMCASCHSGNSSMPVRSMFAFKPGDTLSNFLETEYYPTVRTGAAQLDVHGNQSQMLGASQCFIQSKMDCGTCHNTHVKDRGNIALYSQRCMNCHKADGHNFCKMASKIGVSIKNNCVNCHMPERPSAIIAVQTSAQGRAAPYFVRTHRIAVYPQEVEKVLSYINKK</sequence>